<dbReference type="SUPFAM" id="SSF53335">
    <property type="entry name" value="S-adenosyl-L-methionine-dependent methyltransferases"/>
    <property type="match status" value="1"/>
</dbReference>
<accession>A0A7W6GIF9</accession>
<keyword evidence="3" id="KW-1185">Reference proteome</keyword>
<dbReference type="GO" id="GO:0008168">
    <property type="term" value="F:methyltransferase activity"/>
    <property type="evidence" value="ECO:0007669"/>
    <property type="project" value="UniProtKB-KW"/>
</dbReference>
<dbReference type="RefSeq" id="WP_183801061.1">
    <property type="nucleotide sequence ID" value="NZ_JACIEE010000003.1"/>
</dbReference>
<evidence type="ECO:0000259" key="1">
    <source>
        <dbReference type="Pfam" id="PF08242"/>
    </source>
</evidence>
<dbReference type="InterPro" id="IPR029063">
    <property type="entry name" value="SAM-dependent_MTases_sf"/>
</dbReference>
<keyword evidence="2" id="KW-0489">Methyltransferase</keyword>
<keyword evidence="2" id="KW-0808">Transferase</keyword>
<dbReference type="Pfam" id="PF08242">
    <property type="entry name" value="Methyltransf_12"/>
    <property type="match status" value="1"/>
</dbReference>
<reference evidence="2 3" key="1">
    <citation type="submission" date="2020-08" db="EMBL/GenBank/DDBJ databases">
        <title>Genomic Encyclopedia of Type Strains, Phase IV (KMG-IV): sequencing the most valuable type-strain genomes for metagenomic binning, comparative biology and taxonomic classification.</title>
        <authorList>
            <person name="Goeker M."/>
        </authorList>
    </citation>
    <scope>NUCLEOTIDE SEQUENCE [LARGE SCALE GENOMIC DNA]</scope>
    <source>
        <strain evidence="2 3">DSM 100211</strain>
    </source>
</reference>
<protein>
    <submittedName>
        <fullName evidence="2">Putative TPR repeat methyltransferase</fullName>
    </submittedName>
</protein>
<dbReference type="InterPro" id="IPR011990">
    <property type="entry name" value="TPR-like_helical_dom_sf"/>
</dbReference>
<dbReference type="EMBL" id="JACIEE010000003">
    <property type="protein sequence ID" value="MBB3976172.1"/>
    <property type="molecule type" value="Genomic_DNA"/>
</dbReference>
<evidence type="ECO:0000313" key="3">
    <source>
        <dbReference type="Proteomes" id="UP000574761"/>
    </source>
</evidence>
<dbReference type="Gene3D" id="1.25.40.10">
    <property type="entry name" value="Tetratricopeptide repeat domain"/>
    <property type="match status" value="1"/>
</dbReference>
<dbReference type="SUPFAM" id="SSF48452">
    <property type="entry name" value="TPR-like"/>
    <property type="match status" value="1"/>
</dbReference>
<dbReference type="CDD" id="cd02440">
    <property type="entry name" value="AdoMet_MTases"/>
    <property type="match status" value="1"/>
</dbReference>
<sequence>MTIASQHSSGDILADRRADYARMLAEGGDFSGAAELMEQALEISPDWAAGWYHLAEYAEKAANRKAAAAALGRVLALAPEDPFGATLRLAVLGAADVPAAPPSRYVEQLFDDYAQRFDTALVDKLDYSVPQKLAALVDEGIETRHFAHVTDLGCGTGLFGERIRERAAFLEGFDLSANMLAKAREKRVYDRLAQADLSLSPEDSGVFDPAHAVERADLASAADVLMYLGNLAPVFVIAARLVAAGGHFAFSVEDAEAEEAYVLRPSLRYAHGEGYVRECAQEAGFTVLESRQTVIRTDAGAPVTGRLYLARRRGPTPGGSAG</sequence>
<dbReference type="Proteomes" id="UP000574761">
    <property type="component" value="Unassembled WGS sequence"/>
</dbReference>
<dbReference type="AlphaFoldDB" id="A0A7W6GIF9"/>
<comment type="caution">
    <text evidence="2">The sequence shown here is derived from an EMBL/GenBank/DDBJ whole genome shotgun (WGS) entry which is preliminary data.</text>
</comment>
<gene>
    <name evidence="2" type="ORF">GGQ64_001361</name>
</gene>
<dbReference type="InterPro" id="IPR013217">
    <property type="entry name" value="Methyltransf_12"/>
</dbReference>
<organism evidence="2 3">
    <name type="scientific">Mycoplana azooxidifex</name>
    <dbReference type="NCBI Taxonomy" id="1636188"/>
    <lineage>
        <taxon>Bacteria</taxon>
        <taxon>Pseudomonadati</taxon>
        <taxon>Pseudomonadota</taxon>
        <taxon>Alphaproteobacteria</taxon>
        <taxon>Hyphomicrobiales</taxon>
        <taxon>Rhizobiaceae</taxon>
        <taxon>Mycoplana</taxon>
    </lineage>
</organism>
<dbReference type="GO" id="GO:0032259">
    <property type="term" value="P:methylation"/>
    <property type="evidence" value="ECO:0007669"/>
    <property type="project" value="UniProtKB-KW"/>
</dbReference>
<evidence type="ECO:0000313" key="2">
    <source>
        <dbReference type="EMBL" id="MBB3976172.1"/>
    </source>
</evidence>
<name>A0A7W6GIF9_9HYPH</name>
<dbReference type="Gene3D" id="3.40.50.150">
    <property type="entry name" value="Vaccinia Virus protein VP39"/>
    <property type="match status" value="1"/>
</dbReference>
<proteinExistence type="predicted"/>
<feature type="domain" description="Methyltransferase type 12" evidence="1">
    <location>
        <begin position="151"/>
        <end position="248"/>
    </location>
</feature>